<protein>
    <submittedName>
        <fullName evidence="2">Uncharacterized protein</fullName>
    </submittedName>
</protein>
<name>A0A5B7FYW1_PORTR</name>
<sequence length="130" mass="15146">MKRRHNQLRKGKVRGGWGSNEERRAKEKERGTGTELSRSTHPLPKTQPRSSSKEFGVATTEKLPRRCGRGGRQLNYPSPNDECRRHSPRWEPSGQRFFHVRCTPSPRHSPAGSRQTCERRLFARLEMKRK</sequence>
<dbReference type="Proteomes" id="UP000324222">
    <property type="component" value="Unassembled WGS sequence"/>
</dbReference>
<keyword evidence="3" id="KW-1185">Reference proteome</keyword>
<proteinExistence type="predicted"/>
<evidence type="ECO:0000313" key="3">
    <source>
        <dbReference type="Proteomes" id="UP000324222"/>
    </source>
</evidence>
<evidence type="ECO:0000313" key="2">
    <source>
        <dbReference type="EMBL" id="MPC49394.1"/>
    </source>
</evidence>
<organism evidence="2 3">
    <name type="scientific">Portunus trituberculatus</name>
    <name type="common">Swimming crab</name>
    <name type="synonym">Neptunus trituberculatus</name>
    <dbReference type="NCBI Taxonomy" id="210409"/>
    <lineage>
        <taxon>Eukaryota</taxon>
        <taxon>Metazoa</taxon>
        <taxon>Ecdysozoa</taxon>
        <taxon>Arthropoda</taxon>
        <taxon>Crustacea</taxon>
        <taxon>Multicrustacea</taxon>
        <taxon>Malacostraca</taxon>
        <taxon>Eumalacostraca</taxon>
        <taxon>Eucarida</taxon>
        <taxon>Decapoda</taxon>
        <taxon>Pleocyemata</taxon>
        <taxon>Brachyura</taxon>
        <taxon>Eubrachyura</taxon>
        <taxon>Portunoidea</taxon>
        <taxon>Portunidae</taxon>
        <taxon>Portuninae</taxon>
        <taxon>Portunus</taxon>
    </lineage>
</organism>
<feature type="compositionally biased region" description="Basic residues" evidence="1">
    <location>
        <begin position="1"/>
        <end position="13"/>
    </location>
</feature>
<reference evidence="2 3" key="1">
    <citation type="submission" date="2019-05" db="EMBL/GenBank/DDBJ databases">
        <title>Another draft genome of Portunus trituberculatus and its Hox gene families provides insights of decapod evolution.</title>
        <authorList>
            <person name="Jeong J.-H."/>
            <person name="Song I."/>
            <person name="Kim S."/>
            <person name="Choi T."/>
            <person name="Kim D."/>
            <person name="Ryu S."/>
            <person name="Kim W."/>
        </authorList>
    </citation>
    <scope>NUCLEOTIDE SEQUENCE [LARGE SCALE GENOMIC DNA]</scope>
    <source>
        <tissue evidence="2">Muscle</tissue>
    </source>
</reference>
<accession>A0A5B7FYW1</accession>
<dbReference type="AlphaFoldDB" id="A0A5B7FYW1"/>
<dbReference type="EMBL" id="VSRR010008848">
    <property type="protein sequence ID" value="MPC49394.1"/>
    <property type="molecule type" value="Genomic_DNA"/>
</dbReference>
<evidence type="ECO:0000256" key="1">
    <source>
        <dbReference type="SAM" id="MobiDB-lite"/>
    </source>
</evidence>
<feature type="region of interest" description="Disordered" evidence="1">
    <location>
        <begin position="1"/>
        <end position="90"/>
    </location>
</feature>
<comment type="caution">
    <text evidence="2">The sequence shown here is derived from an EMBL/GenBank/DDBJ whole genome shotgun (WGS) entry which is preliminary data.</text>
</comment>
<gene>
    <name evidence="2" type="ORF">E2C01_043193</name>
</gene>
<feature type="compositionally biased region" description="Basic and acidic residues" evidence="1">
    <location>
        <begin position="20"/>
        <end position="32"/>
    </location>
</feature>